<feature type="transmembrane region" description="Helical" evidence="1">
    <location>
        <begin position="136"/>
        <end position="162"/>
    </location>
</feature>
<proteinExistence type="predicted"/>
<accession>A0ABU1WZ82</accession>
<feature type="transmembrane region" description="Helical" evidence="1">
    <location>
        <begin position="107"/>
        <end position="130"/>
    </location>
</feature>
<sequence length="254" mass="26854">MATMSIGKAWQEAVAFVAREATLLFPVALLFVALPMVFLQEVTPPELVAWSNAPKGPMPPIPLSYWVALSLTVLISWFGSLAQLALALRPGISVAEALRLSLMRLPILVGTYLVSGVAGMLVMMVVSIPLLFVSPIFGPLVAVTTVAAFFWSRLALLNAVVIDEQLGVVASLRRAWMLTRGHFWRLVGFMVVALVLSIVASSAAQVVLGLLGGVIAGVDGARLVGGIASSAVTAAVLVYMLVMLARLYRQATAG</sequence>
<feature type="transmembrane region" description="Helical" evidence="1">
    <location>
        <begin position="223"/>
        <end position="248"/>
    </location>
</feature>
<keyword evidence="3" id="KW-1185">Reference proteome</keyword>
<keyword evidence="1" id="KW-1133">Transmembrane helix</keyword>
<dbReference type="Proteomes" id="UP001267638">
    <property type="component" value="Unassembled WGS sequence"/>
</dbReference>
<keyword evidence="1" id="KW-0472">Membrane</keyword>
<reference evidence="2 3" key="1">
    <citation type="submission" date="2023-07" db="EMBL/GenBank/DDBJ databases">
        <title>Sorghum-associated microbial communities from plants grown in Nebraska, USA.</title>
        <authorList>
            <person name="Schachtman D."/>
        </authorList>
    </citation>
    <scope>NUCLEOTIDE SEQUENCE [LARGE SCALE GENOMIC DNA]</scope>
    <source>
        <strain evidence="2 3">4256</strain>
    </source>
</reference>
<evidence type="ECO:0000256" key="1">
    <source>
        <dbReference type="SAM" id="Phobius"/>
    </source>
</evidence>
<organism evidence="2 3">
    <name type="scientific">Sphingobium xenophagum</name>
    <dbReference type="NCBI Taxonomy" id="121428"/>
    <lineage>
        <taxon>Bacteria</taxon>
        <taxon>Pseudomonadati</taxon>
        <taxon>Pseudomonadota</taxon>
        <taxon>Alphaproteobacteria</taxon>
        <taxon>Sphingomonadales</taxon>
        <taxon>Sphingomonadaceae</taxon>
        <taxon>Sphingobium</taxon>
    </lineage>
</organism>
<dbReference type="EMBL" id="JAVDWV010000006">
    <property type="protein sequence ID" value="MDR7154631.1"/>
    <property type="molecule type" value="Genomic_DNA"/>
</dbReference>
<keyword evidence="1" id="KW-0812">Transmembrane</keyword>
<name>A0ABU1WZ82_SPHXE</name>
<comment type="caution">
    <text evidence="2">The sequence shown here is derived from an EMBL/GenBank/DDBJ whole genome shotgun (WGS) entry which is preliminary data.</text>
</comment>
<feature type="transmembrane region" description="Helical" evidence="1">
    <location>
        <begin position="183"/>
        <end position="211"/>
    </location>
</feature>
<gene>
    <name evidence="2" type="ORF">J2W40_001446</name>
</gene>
<dbReference type="RefSeq" id="WP_310223106.1">
    <property type="nucleotide sequence ID" value="NZ_JAVDWV010000006.1"/>
</dbReference>
<evidence type="ECO:0000313" key="3">
    <source>
        <dbReference type="Proteomes" id="UP001267638"/>
    </source>
</evidence>
<evidence type="ECO:0008006" key="4">
    <source>
        <dbReference type="Google" id="ProtNLM"/>
    </source>
</evidence>
<protein>
    <recommendedName>
        <fullName evidence="4">Glycerophosphoryl diester phosphodiesterase membrane domain-containing protein</fullName>
    </recommendedName>
</protein>
<evidence type="ECO:0000313" key="2">
    <source>
        <dbReference type="EMBL" id="MDR7154631.1"/>
    </source>
</evidence>
<feature type="transmembrane region" description="Helical" evidence="1">
    <location>
        <begin position="63"/>
        <end position="86"/>
    </location>
</feature>